<keyword evidence="1" id="KW-1133">Transmembrane helix</keyword>
<dbReference type="PANTHER" id="PTHR42200">
    <property type="entry name" value="ARCHAEAL FLAGELLA-RELATED PROTEIN F-RELATED"/>
    <property type="match status" value="1"/>
</dbReference>
<evidence type="ECO:0000313" key="3">
    <source>
        <dbReference type="Proteomes" id="UP001206983"/>
    </source>
</evidence>
<dbReference type="InterPro" id="IPR002774">
    <property type="entry name" value="Flagellin_arc-type"/>
</dbReference>
<proteinExistence type="predicted"/>
<dbReference type="RefSeq" id="WP_256622584.1">
    <property type="nucleotide sequence ID" value="NZ_JTEO01000004.1"/>
</dbReference>
<protein>
    <submittedName>
        <fullName evidence="2">Flagellar protein G</fullName>
    </submittedName>
</protein>
<organism evidence="2 3">
    <name type="scientific">Methanolobus chelungpuianus</name>
    <dbReference type="NCBI Taxonomy" id="502115"/>
    <lineage>
        <taxon>Archaea</taxon>
        <taxon>Methanobacteriati</taxon>
        <taxon>Methanobacteriota</taxon>
        <taxon>Stenosarchaea group</taxon>
        <taxon>Methanomicrobia</taxon>
        <taxon>Methanosarcinales</taxon>
        <taxon>Methanosarcinaceae</taxon>
        <taxon>Methanolobus</taxon>
    </lineage>
</organism>
<keyword evidence="1" id="KW-0472">Membrane</keyword>
<dbReference type="Pfam" id="PF01917">
    <property type="entry name" value="Flagellin_arch-type"/>
    <property type="match status" value="1"/>
</dbReference>
<evidence type="ECO:0000313" key="2">
    <source>
        <dbReference type="EMBL" id="MCQ6962752.1"/>
    </source>
</evidence>
<keyword evidence="2" id="KW-0282">Flagellum</keyword>
<dbReference type="PANTHER" id="PTHR42200:SF2">
    <property type="entry name" value="ARCHAEAL FLAGELLA-RELATED PROTEIN F"/>
    <property type="match status" value="1"/>
</dbReference>
<dbReference type="EMBL" id="JTEO01000004">
    <property type="protein sequence ID" value="MCQ6962752.1"/>
    <property type="molecule type" value="Genomic_DNA"/>
</dbReference>
<keyword evidence="2" id="KW-0969">Cilium</keyword>
<sequence>MKSRHISRNDSFCRCQRAETAITHMIFFIAAMILAMGVITVLSADVQSIVSSSSANSKLVAQQMRTDITIVNDPLMVPYDSSGNTYTFYAKNTGRTELTPDFITVLVDGILVEPDNMEVEILDGDVVWRPGDILVLHVIPSPSPLGSGDHRILVAAENGKSGSMSFRT</sequence>
<dbReference type="GO" id="GO:0005198">
    <property type="term" value="F:structural molecule activity"/>
    <property type="evidence" value="ECO:0007669"/>
    <property type="project" value="InterPro"/>
</dbReference>
<feature type="transmembrane region" description="Helical" evidence="1">
    <location>
        <begin position="21"/>
        <end position="44"/>
    </location>
</feature>
<comment type="caution">
    <text evidence="2">The sequence shown here is derived from an EMBL/GenBank/DDBJ whole genome shotgun (WGS) entry which is preliminary data.</text>
</comment>
<accession>A0AAE3KXE9</accession>
<dbReference type="Proteomes" id="UP001206983">
    <property type="component" value="Unassembled WGS sequence"/>
</dbReference>
<keyword evidence="3" id="KW-1185">Reference proteome</keyword>
<reference evidence="2 3" key="1">
    <citation type="journal article" date="2011" name="Appl. Environ. Microbiol.">
        <title>Methanogenic archaea isolated from Taiwan's Chelungpu fault.</title>
        <authorList>
            <person name="Wu S.Y."/>
            <person name="Lai M.C."/>
        </authorList>
    </citation>
    <scope>NUCLEOTIDE SEQUENCE [LARGE SCALE GENOMIC DNA]</scope>
    <source>
        <strain evidence="2 3">St545Mb</strain>
    </source>
</reference>
<keyword evidence="2" id="KW-0966">Cell projection</keyword>
<dbReference type="AlphaFoldDB" id="A0AAE3KXE9"/>
<dbReference type="GO" id="GO:0097588">
    <property type="term" value="P:archaeal or bacterial-type flagellum-dependent cell motility"/>
    <property type="evidence" value="ECO:0007669"/>
    <property type="project" value="InterPro"/>
</dbReference>
<evidence type="ECO:0000256" key="1">
    <source>
        <dbReference type="SAM" id="Phobius"/>
    </source>
</evidence>
<name>A0AAE3KXE9_9EURY</name>
<keyword evidence="1" id="KW-0812">Transmembrane</keyword>
<gene>
    <name evidence="2" type="ORF">PV02_06510</name>
</gene>